<dbReference type="Pfam" id="PF07978">
    <property type="entry name" value="NIPSNAP"/>
    <property type="match status" value="1"/>
</dbReference>
<dbReference type="Gene3D" id="3.30.70.100">
    <property type="match status" value="2"/>
</dbReference>
<protein>
    <submittedName>
        <fullName evidence="3">NIPSNAP protein</fullName>
    </submittedName>
</protein>
<comment type="caution">
    <text evidence="3">The sequence shown here is derived from an EMBL/GenBank/DDBJ whole genome shotgun (WGS) entry which is preliminary data.</text>
</comment>
<proteinExistence type="predicted"/>
<evidence type="ECO:0000313" key="3">
    <source>
        <dbReference type="EMBL" id="SEU38453.1"/>
    </source>
</evidence>
<feature type="signal peptide" evidence="1">
    <location>
        <begin position="1"/>
        <end position="18"/>
    </location>
</feature>
<dbReference type="InterPro" id="IPR012577">
    <property type="entry name" value="NIPSNAP"/>
</dbReference>
<organism evidence="3 4">
    <name type="scientific">Myxococcus fulvus</name>
    <dbReference type="NCBI Taxonomy" id="33"/>
    <lineage>
        <taxon>Bacteria</taxon>
        <taxon>Pseudomonadati</taxon>
        <taxon>Myxococcota</taxon>
        <taxon>Myxococcia</taxon>
        <taxon>Myxococcales</taxon>
        <taxon>Cystobacterineae</taxon>
        <taxon>Myxococcaceae</taxon>
        <taxon>Myxococcus</taxon>
    </lineage>
</organism>
<evidence type="ECO:0000313" key="4">
    <source>
        <dbReference type="Proteomes" id="UP000183760"/>
    </source>
</evidence>
<dbReference type="SUPFAM" id="SSF54909">
    <property type="entry name" value="Dimeric alpha+beta barrel"/>
    <property type="match status" value="1"/>
</dbReference>
<keyword evidence="4" id="KW-1185">Reference proteome</keyword>
<evidence type="ECO:0000259" key="2">
    <source>
        <dbReference type="Pfam" id="PF07978"/>
    </source>
</evidence>
<keyword evidence="1" id="KW-0732">Signal</keyword>
<name>A0ABY1CV41_MYXFU</name>
<dbReference type="InterPro" id="IPR011008">
    <property type="entry name" value="Dimeric_a/b-barrel"/>
</dbReference>
<feature type="chain" id="PRO_5047114166" evidence="1">
    <location>
        <begin position="19"/>
        <end position="276"/>
    </location>
</feature>
<gene>
    <name evidence="3" type="ORF">SAMN05443572_11371</name>
</gene>
<feature type="domain" description="NIPSNAP" evidence="2">
    <location>
        <begin position="42"/>
        <end position="136"/>
    </location>
</feature>
<reference evidence="3 4" key="1">
    <citation type="submission" date="2016-10" db="EMBL/GenBank/DDBJ databases">
        <authorList>
            <person name="Varghese N."/>
            <person name="Submissions S."/>
        </authorList>
    </citation>
    <scope>NUCLEOTIDE SEQUENCE [LARGE SCALE GENOMIC DNA]</scope>
    <source>
        <strain evidence="3 4">DSM 16525</strain>
    </source>
</reference>
<evidence type="ECO:0000256" key="1">
    <source>
        <dbReference type="SAM" id="SignalP"/>
    </source>
</evidence>
<accession>A0ABY1CV41</accession>
<sequence>MRLSLLALCLSLTWTAHARPPASGAGVTPVKPSSDECCAVLELRQYTLREGQRDVLVSLFEREFIESQESRGARLVGQFRDAARPERFVWLRGFPDMVTREGALKSFYGSPVWKEHREAANATMLDSSNVLLLKPLPGRRGFPAPSQARPGVEAREVPGSLVVATILHRDVPVDAAFVEYVEGKLVPELTKAGATPLAVFQSEHATNTFPALPVREGEHVVVYFTRFASREAYRAHEERLEGSRDWKQTVRPGLRAKLKAEPETLLLEPTARSLLR</sequence>
<dbReference type="EMBL" id="FOIB01000013">
    <property type="protein sequence ID" value="SEU38453.1"/>
    <property type="molecule type" value="Genomic_DNA"/>
</dbReference>
<dbReference type="Proteomes" id="UP000183760">
    <property type="component" value="Unassembled WGS sequence"/>
</dbReference>